<dbReference type="InterPro" id="IPR006461">
    <property type="entry name" value="PLAC_motif_containing"/>
</dbReference>
<dbReference type="Proteomes" id="UP000244722">
    <property type="component" value="Unassembled WGS sequence"/>
</dbReference>
<dbReference type="STRING" id="42251.A0A2T6ZSG8"/>
<evidence type="ECO:0000313" key="3">
    <source>
        <dbReference type="Proteomes" id="UP000244722"/>
    </source>
</evidence>
<proteinExistence type="predicted"/>
<comment type="caution">
    <text evidence="2">The sequence shown here is derived from an EMBL/GenBank/DDBJ whole genome shotgun (WGS) entry which is preliminary data.</text>
</comment>
<dbReference type="Pfam" id="PF04749">
    <property type="entry name" value="PLAC8"/>
    <property type="match status" value="1"/>
</dbReference>
<organism evidence="2 3">
    <name type="scientific">Tuber borchii</name>
    <name type="common">White truffle</name>
    <dbReference type="NCBI Taxonomy" id="42251"/>
    <lineage>
        <taxon>Eukaryota</taxon>
        <taxon>Fungi</taxon>
        <taxon>Dikarya</taxon>
        <taxon>Ascomycota</taxon>
        <taxon>Pezizomycotina</taxon>
        <taxon>Pezizomycetes</taxon>
        <taxon>Pezizales</taxon>
        <taxon>Tuberaceae</taxon>
        <taxon>Tuber</taxon>
    </lineage>
</organism>
<keyword evidence="3" id="KW-1185">Reference proteome</keyword>
<reference evidence="2 3" key="1">
    <citation type="submission" date="2017-04" db="EMBL/GenBank/DDBJ databases">
        <title>Draft genome sequence of Tuber borchii Vittad., a whitish edible truffle.</title>
        <authorList>
            <consortium name="DOE Joint Genome Institute"/>
            <person name="Murat C."/>
            <person name="Kuo A."/>
            <person name="Barry K.W."/>
            <person name="Clum A."/>
            <person name="Dockter R.B."/>
            <person name="Fauchery L."/>
            <person name="Iotti M."/>
            <person name="Kohler A."/>
            <person name="Labutti K."/>
            <person name="Lindquist E.A."/>
            <person name="Lipzen A."/>
            <person name="Ohm R.A."/>
            <person name="Wang M."/>
            <person name="Grigoriev I.V."/>
            <person name="Zambonelli A."/>
            <person name="Martin F.M."/>
        </authorList>
    </citation>
    <scope>NUCLEOTIDE SEQUENCE [LARGE SCALE GENOMIC DNA]</scope>
    <source>
        <strain evidence="2 3">Tbo3840</strain>
    </source>
</reference>
<accession>A0A2T6ZSG8</accession>
<dbReference type="OrthoDB" id="1045822at2759"/>
<dbReference type="NCBIfam" id="TIGR01571">
    <property type="entry name" value="A_thal_Cys_rich"/>
    <property type="match status" value="1"/>
</dbReference>
<dbReference type="PANTHER" id="PTHR15907">
    <property type="entry name" value="DUF614 FAMILY PROTEIN-RELATED"/>
    <property type="match status" value="1"/>
</dbReference>
<dbReference type="AlphaFoldDB" id="A0A2T6ZSG8"/>
<sequence>MSYQLHERHREEEHQYPQAAYSPQANGYTQSHEHPQQPQQLHHGGYNYNPDQSKGVEYIPPPTQVHHQNHGPQKWEHGLCGCFDECGVCCTGWWCPCILFGRTRHRLHNPTMDAYSCCNGGCMGYAALCTCLPPFNFVLGLMQRREIKRKYNLEGSGCGDCCRTFCCGCCALIQEENEVVSRTKKTQAMGGGYQAPGGMHYGN</sequence>
<gene>
    <name evidence="2" type="ORF">B9Z19DRAFT_983237</name>
</gene>
<evidence type="ECO:0000313" key="2">
    <source>
        <dbReference type="EMBL" id="PUU78431.1"/>
    </source>
</evidence>
<feature type="region of interest" description="Disordered" evidence="1">
    <location>
        <begin position="24"/>
        <end position="46"/>
    </location>
</feature>
<dbReference type="EMBL" id="NESQ01000119">
    <property type="protein sequence ID" value="PUU78431.1"/>
    <property type="molecule type" value="Genomic_DNA"/>
</dbReference>
<protein>
    <submittedName>
        <fullName evidence="2">PLAC8 family-domain-containing protein</fullName>
    </submittedName>
</protein>
<evidence type="ECO:0000256" key="1">
    <source>
        <dbReference type="SAM" id="MobiDB-lite"/>
    </source>
</evidence>
<name>A0A2T6ZSG8_TUBBO</name>